<evidence type="ECO:0000256" key="2">
    <source>
        <dbReference type="ARBA" id="ARBA00022475"/>
    </source>
</evidence>
<dbReference type="FunFam" id="3.80.10.10:FF:000383">
    <property type="entry name" value="Leucine-rich repeat receptor protein kinase EMS1"/>
    <property type="match status" value="1"/>
</dbReference>
<dbReference type="InterPro" id="IPR032675">
    <property type="entry name" value="LRR_dom_sf"/>
</dbReference>
<dbReference type="AlphaFoldDB" id="A0A5B2VUI8"/>
<reference evidence="7 8" key="1">
    <citation type="submission" date="2019-09" db="EMBL/GenBank/DDBJ databases">
        <title>Chitinophaga ginsengihumi sp. nov., isolated from soil of ginseng rhizosphere.</title>
        <authorList>
            <person name="Lee J."/>
        </authorList>
    </citation>
    <scope>NUCLEOTIDE SEQUENCE [LARGE SCALE GENOMIC DNA]</scope>
    <source>
        <strain evidence="7 8">BN140078</strain>
    </source>
</reference>
<keyword evidence="2" id="KW-1003">Cell membrane</keyword>
<evidence type="ECO:0000313" key="7">
    <source>
        <dbReference type="EMBL" id="KAA2242735.1"/>
    </source>
</evidence>
<comment type="subcellular location">
    <subcellularLocation>
        <location evidence="1">Cell membrane</location>
    </subcellularLocation>
</comment>
<dbReference type="RefSeq" id="WP_149837608.1">
    <property type="nucleotide sequence ID" value="NZ_VUOC01000002.1"/>
</dbReference>
<dbReference type="Pfam" id="PF13855">
    <property type="entry name" value="LRR_8"/>
    <property type="match status" value="1"/>
</dbReference>
<dbReference type="NCBIfam" id="TIGR04183">
    <property type="entry name" value="Por_Secre_tail"/>
    <property type="match status" value="1"/>
</dbReference>
<dbReference type="InterPro" id="IPR051848">
    <property type="entry name" value="PGIP"/>
</dbReference>
<keyword evidence="5" id="KW-0732">Signal</keyword>
<dbReference type="GO" id="GO:0005886">
    <property type="term" value="C:plasma membrane"/>
    <property type="evidence" value="ECO:0007669"/>
    <property type="project" value="UniProtKB-SubCell"/>
</dbReference>
<feature type="chain" id="PRO_5022956778" evidence="5">
    <location>
        <begin position="24"/>
        <end position="542"/>
    </location>
</feature>
<evidence type="ECO:0000313" key="8">
    <source>
        <dbReference type="Proteomes" id="UP000324611"/>
    </source>
</evidence>
<feature type="signal peptide" evidence="5">
    <location>
        <begin position="1"/>
        <end position="23"/>
    </location>
</feature>
<accession>A0A5B2VUI8</accession>
<dbReference type="SUPFAM" id="SSF52058">
    <property type="entry name" value="L domain-like"/>
    <property type="match status" value="1"/>
</dbReference>
<dbReference type="FunFam" id="3.80.10.10:FF:000041">
    <property type="entry name" value="LRR receptor-like serine/threonine-protein kinase ERECTA"/>
    <property type="match status" value="1"/>
</dbReference>
<evidence type="ECO:0000259" key="6">
    <source>
        <dbReference type="Pfam" id="PF18962"/>
    </source>
</evidence>
<dbReference type="PANTHER" id="PTHR48059:SF30">
    <property type="entry name" value="OS06G0587000 PROTEIN"/>
    <property type="match status" value="1"/>
</dbReference>
<organism evidence="7 8">
    <name type="scientific">Chitinophaga agrisoli</name>
    <dbReference type="NCBI Taxonomy" id="2607653"/>
    <lineage>
        <taxon>Bacteria</taxon>
        <taxon>Pseudomonadati</taxon>
        <taxon>Bacteroidota</taxon>
        <taxon>Chitinophagia</taxon>
        <taxon>Chitinophagales</taxon>
        <taxon>Chitinophagaceae</taxon>
        <taxon>Chitinophaga</taxon>
    </lineage>
</organism>
<evidence type="ECO:0000256" key="1">
    <source>
        <dbReference type="ARBA" id="ARBA00004236"/>
    </source>
</evidence>
<dbReference type="Pfam" id="PF18962">
    <property type="entry name" value="Por_Secre_tail"/>
    <property type="match status" value="1"/>
</dbReference>
<dbReference type="InterPro" id="IPR001611">
    <property type="entry name" value="Leu-rich_rpt"/>
</dbReference>
<keyword evidence="3" id="KW-0433">Leucine-rich repeat</keyword>
<evidence type="ECO:0000256" key="3">
    <source>
        <dbReference type="ARBA" id="ARBA00022614"/>
    </source>
</evidence>
<dbReference type="Proteomes" id="UP000324611">
    <property type="component" value="Unassembled WGS sequence"/>
</dbReference>
<evidence type="ECO:0000256" key="5">
    <source>
        <dbReference type="SAM" id="SignalP"/>
    </source>
</evidence>
<protein>
    <submittedName>
        <fullName evidence="7">T9SS type A sorting domain-containing protein</fullName>
    </submittedName>
</protein>
<reference evidence="7 8" key="2">
    <citation type="submission" date="2019-09" db="EMBL/GenBank/DDBJ databases">
        <authorList>
            <person name="Jin C."/>
        </authorList>
    </citation>
    <scope>NUCLEOTIDE SEQUENCE [LARGE SCALE GENOMIC DNA]</scope>
    <source>
        <strain evidence="7 8">BN140078</strain>
    </source>
</reference>
<keyword evidence="8" id="KW-1185">Reference proteome</keyword>
<dbReference type="PANTHER" id="PTHR48059">
    <property type="entry name" value="POLYGALACTURONASE INHIBITOR 1"/>
    <property type="match status" value="1"/>
</dbReference>
<keyword evidence="4" id="KW-0677">Repeat</keyword>
<name>A0A5B2VUI8_9BACT</name>
<sequence length="542" mass="59785">MKPFATLCTSVMLCCIVHSFTLAQPVNKSDSLVLVDLYNSTNGPGWLNNSGWLNGPVALWSGIFVEDGRVTWINMTSNNLSGPIPASIGKLSKLKVLLLTFNSITGDFPASFRRLSELEDLGMARVTMETQIPAYLGRLPKLRTLYLSGRFKGRIPAGLGKAGNLEVLYINGNPELHGRIPASLGRLSRVKDLNLADNDLSGQIPGSFRKLSAVAAMDLRNNRLRGHIPRFLGRLNQLGWLYLGGNQFGGRIPSSLGELPNLAALDLATNKLRGHIPLSLCKPPLGSLFLNSNRLSGRIPDSLVNPSELFLDHNQLSGPVPAAVIDKFRIWPFSLRLEYNRFTFDGLENVRQRSNNTCSYFEQASIPLKRSGNVLYVDAGGTLSNNSYIWWKDGVQLVRKVGDSTYTATGSGYYYARAHNNTIQLLSLFSDTVFVKVDTLSNRPVISPVRLKKPSMLRFLFYPNPVVHTLYLRIVEDKTSGPMDISIIDMNQRVVLQKRIAAISGQSFIPVDISPLTSGVYILTVRNGGRQGSQRLVKVAGR</sequence>
<keyword evidence="2" id="KW-0472">Membrane</keyword>
<gene>
    <name evidence="7" type="ORF">F0L74_09415</name>
</gene>
<dbReference type="Pfam" id="PF00560">
    <property type="entry name" value="LRR_1"/>
    <property type="match status" value="2"/>
</dbReference>
<feature type="domain" description="Secretion system C-terminal sorting" evidence="6">
    <location>
        <begin position="462"/>
        <end position="536"/>
    </location>
</feature>
<evidence type="ECO:0000256" key="4">
    <source>
        <dbReference type="ARBA" id="ARBA00022737"/>
    </source>
</evidence>
<comment type="caution">
    <text evidence="7">The sequence shown here is derived from an EMBL/GenBank/DDBJ whole genome shotgun (WGS) entry which is preliminary data.</text>
</comment>
<dbReference type="Gene3D" id="3.80.10.10">
    <property type="entry name" value="Ribonuclease Inhibitor"/>
    <property type="match status" value="2"/>
</dbReference>
<dbReference type="InterPro" id="IPR026444">
    <property type="entry name" value="Secre_tail"/>
</dbReference>
<dbReference type="EMBL" id="VUOC01000002">
    <property type="protein sequence ID" value="KAA2242735.1"/>
    <property type="molecule type" value="Genomic_DNA"/>
</dbReference>
<proteinExistence type="predicted"/>